<accession>D6GVD3</accession>
<dbReference type="AlphaFoldDB" id="D6GVD3"/>
<name>D6GVD3_PARA5</name>
<dbReference type="Proteomes" id="UP000009376">
    <property type="component" value="Unassembled WGS sequence"/>
</dbReference>
<dbReference type="EMBL" id="GG745553">
    <property type="protein sequence ID" value="EFD92771.1"/>
    <property type="molecule type" value="Genomic_DNA"/>
</dbReference>
<evidence type="ECO:0000313" key="1">
    <source>
        <dbReference type="EMBL" id="EFD92771.1"/>
    </source>
</evidence>
<evidence type="ECO:0000313" key="2">
    <source>
        <dbReference type="Proteomes" id="UP000009376"/>
    </source>
</evidence>
<sequence length="242" mass="27342">MVRKKDEDLHYLSVMAKLAGLTTTQLNTAVEMGLIKAKEVVNPNYSSGPHAKLLSFKEVMSMADYIRKLPKSRTEKLRMMAAVQLNKLDGKYRDSYNKFLDELAGNIIKKAIITVTPPAEEWDVGKDRKGKLRFGTDTEQDIYFPLFFYSAIKKAGVLSVILRSFTNLHDSDSKLPIKELRGYVLSLEEGEIDVISLSADELFESYGKDASTGKKLPLQPAVIYCGPSEDYLDWRGEKILYK</sequence>
<gene>
    <name evidence="1" type="ORF">BJBARM5_0445</name>
</gene>
<reference evidence="1 2" key="1">
    <citation type="journal article" date="2010" name="Proc. Natl. Acad. Sci. U.S.A.">
        <title>Enigmatic, ultrasmall, uncultivated Archaea.</title>
        <authorList>
            <person name="Baker B.J."/>
            <person name="Comolli L.R."/>
            <person name="Dick G.J."/>
            <person name="Hauser L.J."/>
            <person name="Hyatt D."/>
            <person name="Dill B.D."/>
            <person name="Land M.L."/>
            <person name="Verberkmoes N.C."/>
            <person name="Hettich R.L."/>
            <person name="Banfield J.F."/>
        </authorList>
    </citation>
    <scope>NUCLEOTIDE SEQUENCE [LARGE SCALE GENOMIC DNA]</scope>
</reference>
<protein>
    <submittedName>
        <fullName evidence="1">Uncharacterized protein</fullName>
    </submittedName>
</protein>
<proteinExistence type="predicted"/>
<organism evidence="1 2">
    <name type="scientific">Candidatus Parvarchaeum acidophilus ARMAN-5</name>
    <dbReference type="NCBI Taxonomy" id="662762"/>
    <lineage>
        <taxon>Archaea</taxon>
        <taxon>Candidatus Parvarchaeota</taxon>
        <taxon>Candidatus Parvarchaeum</taxon>
    </lineage>
</organism>